<dbReference type="Pfam" id="PF07635">
    <property type="entry name" value="PSCyt1"/>
    <property type="match status" value="1"/>
</dbReference>
<feature type="domain" description="Cytochrome C Planctomycete-type" evidence="2">
    <location>
        <begin position="196"/>
        <end position="254"/>
    </location>
</feature>
<accession>A0A3N4PCX3</accession>
<name>A0A3N4PCX3_9BACT</name>
<dbReference type="PANTHER" id="PTHR35889:SF3">
    <property type="entry name" value="F-BOX DOMAIN-CONTAINING PROTEIN"/>
    <property type="match status" value="1"/>
</dbReference>
<feature type="domain" description="DUF2231" evidence="3">
    <location>
        <begin position="40"/>
        <end position="157"/>
    </location>
</feature>
<gene>
    <name evidence="5" type="ORF">EGT74_26530</name>
</gene>
<reference evidence="5 6" key="1">
    <citation type="submission" date="2018-11" db="EMBL/GenBank/DDBJ databases">
        <title>Chitinophaga lutea sp.nov., isolate from arsenic contaminated soil.</title>
        <authorList>
            <person name="Zong Y."/>
        </authorList>
    </citation>
    <scope>NUCLEOTIDE SEQUENCE [LARGE SCALE GENOMIC DNA]</scope>
    <source>
        <strain evidence="5 6">ZY74</strain>
    </source>
</reference>
<dbReference type="InterPro" id="IPR059177">
    <property type="entry name" value="GH29D-like_dom"/>
</dbReference>
<dbReference type="EMBL" id="RPDH01000003">
    <property type="protein sequence ID" value="RPE05915.1"/>
    <property type="molecule type" value="Genomic_DNA"/>
</dbReference>
<feature type="domain" description="GH29D-like beta-sandwich" evidence="4">
    <location>
        <begin position="487"/>
        <end position="547"/>
    </location>
</feature>
<dbReference type="GO" id="GO:0020037">
    <property type="term" value="F:heme binding"/>
    <property type="evidence" value="ECO:0007669"/>
    <property type="project" value="InterPro"/>
</dbReference>
<evidence type="ECO:0000313" key="6">
    <source>
        <dbReference type="Proteomes" id="UP000278351"/>
    </source>
</evidence>
<dbReference type="OrthoDB" id="713772at2"/>
<dbReference type="GO" id="GO:0009055">
    <property type="term" value="F:electron transfer activity"/>
    <property type="evidence" value="ECO:0007669"/>
    <property type="project" value="InterPro"/>
</dbReference>
<evidence type="ECO:0000259" key="4">
    <source>
        <dbReference type="Pfam" id="PF13290"/>
    </source>
</evidence>
<evidence type="ECO:0000259" key="2">
    <source>
        <dbReference type="Pfam" id="PF07635"/>
    </source>
</evidence>
<dbReference type="InterPro" id="IPR011429">
    <property type="entry name" value="Cyt_c_Planctomycete-type"/>
</dbReference>
<evidence type="ECO:0000313" key="5">
    <source>
        <dbReference type="EMBL" id="RPE05915.1"/>
    </source>
</evidence>
<evidence type="ECO:0000259" key="3">
    <source>
        <dbReference type="Pfam" id="PF09990"/>
    </source>
</evidence>
<sequence length="711" mass="79802">MNIKRLAENLLIAANVFILFILIFYPGLHLPAWVQVTGRLHPLLLHFPIVLLLLALVLDGMMLRNQYLRNYQPLISNLWLAGALTAAITAISGLFLSVEDVYSGSMLSWHKWTGLGIVWLSSLLYMVRYYKRPVFIGGSVLMLAGLAMAGHFGANLTHGSDFLLAPVTPPPQKIQIPLDQALVYEHLVKPIFEQKCVSCHNPAKAKGQLLMETPAQLLKGGKTGLLFVAGNPAASLMLQRIHLPLEEKKHMPPKNKTQLEPEEIAILQLWIRGGADFKQKVSDLPAGDSLYLLAAQRLQPDDAGDRYDFAAADEKTIQKLNNNYRVIYPIARHSPALVVNFYNQTQYSAKSLEELLPLKKQIIELHLQKMPVQDAELAIIKQFENLRRLNLDFTAITGKTLAGLNALPRLRSLAVSGTRVTAQHLKPLAASKSLKEVYCWNTDIAAGDWQQLAAIKNIRFEKGYVDDGSDSLRLNPPVVENEQTIFASQMTLKMRHPIRGTEIRYTLDGSEVDSLKSPIFKDSLRIDSSFTIRAKAYKPGWYGSDAVKMRFMKTTYRPDSAVLLQPANEKYVGDGPKTFSDHQTGNFDISSGKWLGFRYNDMELLMTFRQPVKMKHVTLNTMRLTRSYIFPPASIEVWGGTDPGKLQLLKKISPAQPGKKDNDSLMNITCTFPEQQLSCLRIVAVPVAKLPQWHDGKGQKAWFFIDEILLN</sequence>
<keyword evidence="1" id="KW-0812">Transmembrane</keyword>
<dbReference type="Pfam" id="PF09990">
    <property type="entry name" value="DUF2231"/>
    <property type="match status" value="1"/>
</dbReference>
<dbReference type="PANTHER" id="PTHR35889">
    <property type="entry name" value="CYCLOINULO-OLIGOSACCHARIDE FRUCTANOTRANSFERASE-RELATED"/>
    <property type="match status" value="1"/>
</dbReference>
<dbReference type="Gene3D" id="3.80.10.10">
    <property type="entry name" value="Ribonuclease Inhibitor"/>
    <property type="match status" value="1"/>
</dbReference>
<keyword evidence="1" id="KW-1133">Transmembrane helix</keyword>
<feature type="transmembrane region" description="Helical" evidence="1">
    <location>
        <begin position="78"/>
        <end position="97"/>
    </location>
</feature>
<feature type="transmembrane region" description="Helical" evidence="1">
    <location>
        <begin position="109"/>
        <end position="127"/>
    </location>
</feature>
<dbReference type="AlphaFoldDB" id="A0A3N4PCX3"/>
<comment type="caution">
    <text evidence="5">The sequence shown here is derived from an EMBL/GenBank/DDBJ whole genome shotgun (WGS) entry which is preliminary data.</text>
</comment>
<organism evidence="5 6">
    <name type="scientific">Chitinophaga lutea</name>
    <dbReference type="NCBI Taxonomy" id="2488634"/>
    <lineage>
        <taxon>Bacteria</taxon>
        <taxon>Pseudomonadati</taxon>
        <taxon>Bacteroidota</taxon>
        <taxon>Chitinophagia</taxon>
        <taxon>Chitinophagales</taxon>
        <taxon>Chitinophagaceae</taxon>
        <taxon>Chitinophaga</taxon>
    </lineage>
</organism>
<dbReference type="Pfam" id="PF13290">
    <property type="entry name" value="CHB_HEX_C_1"/>
    <property type="match status" value="1"/>
</dbReference>
<feature type="transmembrane region" description="Helical" evidence="1">
    <location>
        <begin position="12"/>
        <end position="34"/>
    </location>
</feature>
<keyword evidence="6" id="KW-1185">Reference proteome</keyword>
<dbReference type="RefSeq" id="WP_123849564.1">
    <property type="nucleotide sequence ID" value="NZ_RPDH01000003.1"/>
</dbReference>
<dbReference type="InterPro" id="IPR036909">
    <property type="entry name" value="Cyt_c-like_dom_sf"/>
</dbReference>
<proteinExistence type="predicted"/>
<dbReference type="InterPro" id="IPR019251">
    <property type="entry name" value="DUF2231_TM"/>
</dbReference>
<keyword evidence="1" id="KW-0472">Membrane</keyword>
<dbReference type="InterPro" id="IPR032675">
    <property type="entry name" value="LRR_dom_sf"/>
</dbReference>
<feature type="transmembrane region" description="Helical" evidence="1">
    <location>
        <begin position="40"/>
        <end position="58"/>
    </location>
</feature>
<feature type="transmembrane region" description="Helical" evidence="1">
    <location>
        <begin position="134"/>
        <end position="154"/>
    </location>
</feature>
<dbReference type="Proteomes" id="UP000278351">
    <property type="component" value="Unassembled WGS sequence"/>
</dbReference>
<evidence type="ECO:0000256" key="1">
    <source>
        <dbReference type="SAM" id="Phobius"/>
    </source>
</evidence>
<dbReference type="SUPFAM" id="SSF52047">
    <property type="entry name" value="RNI-like"/>
    <property type="match status" value="1"/>
</dbReference>
<protein>
    <submittedName>
        <fullName evidence="5">Cytochrome C</fullName>
    </submittedName>
</protein>
<dbReference type="SUPFAM" id="SSF46626">
    <property type="entry name" value="Cytochrome c"/>
    <property type="match status" value="1"/>
</dbReference>